<reference evidence="15 16" key="1">
    <citation type="submission" date="2016-03" db="EMBL/GenBank/DDBJ databases">
        <title>Chemosynthetic sulphur-oxidizing symbionts of marine invertebrate animals are capable of nitrogen fixation.</title>
        <authorList>
            <person name="Petersen J.M."/>
            <person name="Kemper A."/>
            <person name="Gruber-Vodicka H."/>
            <person name="Cardini U."/>
            <person name="Geest Mvander."/>
            <person name="Kleiner M."/>
            <person name="Bulgheresi S."/>
            <person name="Fussmann M."/>
            <person name="Herbold C."/>
            <person name="Seah B.K.B."/>
            <person name="Antony C.Paul."/>
            <person name="Liu D."/>
            <person name="Belitz A."/>
            <person name="Weber M."/>
        </authorList>
    </citation>
    <scope>NUCLEOTIDE SEQUENCE [LARGE SCALE GENOMIC DNA]</scope>
    <source>
        <strain evidence="15">G_D</strain>
    </source>
</reference>
<evidence type="ECO:0000256" key="5">
    <source>
        <dbReference type="ARBA" id="ARBA00022490"/>
    </source>
</evidence>
<dbReference type="Proteomes" id="UP000094849">
    <property type="component" value="Unassembled WGS sequence"/>
</dbReference>
<dbReference type="EMBL" id="LVJZ01000003">
    <property type="protein sequence ID" value="ODB95307.1"/>
    <property type="molecule type" value="Genomic_DNA"/>
</dbReference>
<accession>A0A1E2UKM8</accession>
<dbReference type="SUPFAM" id="SSF75217">
    <property type="entry name" value="alpha/beta knot"/>
    <property type="match status" value="1"/>
</dbReference>
<dbReference type="PIRSF" id="PIRSF015601">
    <property type="entry name" value="MTase_slr0722"/>
    <property type="match status" value="1"/>
</dbReference>
<dbReference type="NCBIfam" id="NF008692">
    <property type="entry name" value="PRK11713.1-5"/>
    <property type="match status" value="1"/>
</dbReference>
<name>A0A1E2UKM8_9GAMM</name>
<organism evidence="15 16">
    <name type="scientific">Candidatus Thiodiazotropha endoloripes</name>
    <dbReference type="NCBI Taxonomy" id="1818881"/>
    <lineage>
        <taxon>Bacteria</taxon>
        <taxon>Pseudomonadati</taxon>
        <taxon>Pseudomonadota</taxon>
        <taxon>Gammaproteobacteria</taxon>
        <taxon>Chromatiales</taxon>
        <taxon>Sedimenticolaceae</taxon>
        <taxon>Candidatus Thiodiazotropha</taxon>
    </lineage>
</organism>
<dbReference type="STRING" id="1818881.A3196_00120"/>
<dbReference type="Pfam" id="PF20260">
    <property type="entry name" value="PUA_4"/>
    <property type="match status" value="1"/>
</dbReference>
<keyword evidence="5 12" id="KW-0963">Cytoplasm</keyword>
<dbReference type="InterPro" id="IPR006700">
    <property type="entry name" value="RsmE"/>
</dbReference>
<dbReference type="CDD" id="cd18084">
    <property type="entry name" value="RsmE-like"/>
    <property type="match status" value="1"/>
</dbReference>
<feature type="domain" description="Ribosomal RNA small subunit methyltransferase E PUA-like" evidence="14">
    <location>
        <begin position="22"/>
        <end position="64"/>
    </location>
</feature>
<evidence type="ECO:0000259" key="14">
    <source>
        <dbReference type="Pfam" id="PF20260"/>
    </source>
</evidence>
<keyword evidence="9 12" id="KW-0949">S-adenosyl-L-methionine</keyword>
<evidence type="ECO:0000256" key="9">
    <source>
        <dbReference type="ARBA" id="ARBA00022691"/>
    </source>
</evidence>
<evidence type="ECO:0000256" key="7">
    <source>
        <dbReference type="ARBA" id="ARBA00022603"/>
    </source>
</evidence>
<evidence type="ECO:0000256" key="6">
    <source>
        <dbReference type="ARBA" id="ARBA00022552"/>
    </source>
</evidence>
<evidence type="ECO:0000313" key="16">
    <source>
        <dbReference type="Proteomes" id="UP000094849"/>
    </source>
</evidence>
<comment type="catalytic activity">
    <reaction evidence="11 12">
        <text>uridine(1498) in 16S rRNA + S-adenosyl-L-methionine = N(3)-methyluridine(1498) in 16S rRNA + S-adenosyl-L-homocysteine + H(+)</text>
        <dbReference type="Rhea" id="RHEA:42920"/>
        <dbReference type="Rhea" id="RHEA-COMP:10283"/>
        <dbReference type="Rhea" id="RHEA-COMP:10284"/>
        <dbReference type="ChEBI" id="CHEBI:15378"/>
        <dbReference type="ChEBI" id="CHEBI:57856"/>
        <dbReference type="ChEBI" id="CHEBI:59789"/>
        <dbReference type="ChEBI" id="CHEBI:65315"/>
        <dbReference type="ChEBI" id="CHEBI:74502"/>
        <dbReference type="EC" id="2.1.1.193"/>
    </reaction>
</comment>
<dbReference type="PANTHER" id="PTHR30027:SF3">
    <property type="entry name" value="16S RRNA (URACIL(1498)-N(3))-METHYLTRANSFERASE"/>
    <property type="match status" value="1"/>
</dbReference>
<evidence type="ECO:0000256" key="4">
    <source>
        <dbReference type="ARBA" id="ARBA00013673"/>
    </source>
</evidence>
<dbReference type="Gene3D" id="2.40.240.20">
    <property type="entry name" value="Hypothetical PUA domain-like, domain 1"/>
    <property type="match status" value="1"/>
</dbReference>
<dbReference type="Gene3D" id="3.40.1280.10">
    <property type="match status" value="1"/>
</dbReference>
<keyword evidence="16" id="KW-1185">Reference proteome</keyword>
<dbReference type="InterPro" id="IPR029026">
    <property type="entry name" value="tRNA_m1G_MTases_N"/>
</dbReference>
<dbReference type="EC" id="2.1.1.193" evidence="3 12"/>
<dbReference type="InterPro" id="IPR046887">
    <property type="entry name" value="RsmE_PUA-like"/>
</dbReference>
<dbReference type="InterPro" id="IPR046886">
    <property type="entry name" value="RsmE_MTase_dom"/>
</dbReference>
<dbReference type="Pfam" id="PF04452">
    <property type="entry name" value="Methyltrans_RNA"/>
    <property type="match status" value="1"/>
</dbReference>
<evidence type="ECO:0000259" key="13">
    <source>
        <dbReference type="Pfam" id="PF04452"/>
    </source>
</evidence>
<sequence length="245" mass="27382">MRVPRCYTSQPLKQGTLISLEEEPAHHLRQVLRLRPGNPIILFDNSGDEYAANLEQVSKQEVKALLTERLRHETETPLSIHLLIGISRGERMDLAIQKATELGVNRITPLLTNRCVVKLDEKKRRNRMTHWQRVMVSACEQSDRCRLPQLDEPLEITTALAQLKPELGLLLDLQGKQSLAHIPQPENGVSILVGPEGGLTPDEREVAIQHGFTGIRLGPRVLRTETAPLAALAAVQTLWGDFNDG</sequence>
<dbReference type="AlphaFoldDB" id="A0A1E2UKM8"/>
<evidence type="ECO:0000256" key="12">
    <source>
        <dbReference type="PIRNR" id="PIRNR015601"/>
    </source>
</evidence>
<comment type="caution">
    <text evidence="15">The sequence shown here is derived from an EMBL/GenBank/DDBJ whole genome shotgun (WGS) entry which is preliminary data.</text>
</comment>
<keyword evidence="7 12" id="KW-0489">Methyltransferase</keyword>
<dbReference type="GO" id="GO:0070475">
    <property type="term" value="P:rRNA base methylation"/>
    <property type="evidence" value="ECO:0007669"/>
    <property type="project" value="TreeGrafter"/>
</dbReference>
<comment type="subcellular location">
    <subcellularLocation>
        <location evidence="1 12">Cytoplasm</location>
    </subcellularLocation>
</comment>
<evidence type="ECO:0000256" key="8">
    <source>
        <dbReference type="ARBA" id="ARBA00022679"/>
    </source>
</evidence>
<dbReference type="GO" id="GO:0070042">
    <property type="term" value="F:rRNA (uridine-N3-)-methyltransferase activity"/>
    <property type="evidence" value="ECO:0007669"/>
    <property type="project" value="TreeGrafter"/>
</dbReference>
<evidence type="ECO:0000256" key="3">
    <source>
        <dbReference type="ARBA" id="ARBA00012328"/>
    </source>
</evidence>
<dbReference type="GO" id="GO:0005737">
    <property type="term" value="C:cytoplasm"/>
    <property type="evidence" value="ECO:0007669"/>
    <property type="project" value="UniProtKB-SubCell"/>
</dbReference>
<evidence type="ECO:0000256" key="1">
    <source>
        <dbReference type="ARBA" id="ARBA00004496"/>
    </source>
</evidence>
<keyword evidence="8 12" id="KW-0808">Transferase</keyword>
<comment type="function">
    <text evidence="10 12">Specifically methylates the N3 position of the uracil ring of uridine 1498 (m3U1498) in 16S rRNA. Acts on the fully assembled 30S ribosomal subunit.</text>
</comment>
<evidence type="ECO:0000256" key="10">
    <source>
        <dbReference type="ARBA" id="ARBA00025699"/>
    </source>
</evidence>
<dbReference type="InterPro" id="IPR015947">
    <property type="entry name" value="PUA-like_sf"/>
</dbReference>
<dbReference type="RefSeq" id="WP_069023987.1">
    <property type="nucleotide sequence ID" value="NZ_LVJZ01000003.1"/>
</dbReference>
<dbReference type="PANTHER" id="PTHR30027">
    <property type="entry name" value="RIBOSOMAL RNA SMALL SUBUNIT METHYLTRANSFERASE E"/>
    <property type="match status" value="1"/>
</dbReference>
<protein>
    <recommendedName>
        <fullName evidence="4 12">Ribosomal RNA small subunit methyltransferase E</fullName>
        <ecNumber evidence="3 12">2.1.1.193</ecNumber>
    </recommendedName>
</protein>
<gene>
    <name evidence="15" type="ORF">A3196_00120</name>
</gene>
<dbReference type="NCBIfam" id="TIGR00046">
    <property type="entry name" value="RsmE family RNA methyltransferase"/>
    <property type="match status" value="1"/>
</dbReference>
<proteinExistence type="inferred from homology"/>
<dbReference type="SUPFAM" id="SSF88697">
    <property type="entry name" value="PUA domain-like"/>
    <property type="match status" value="1"/>
</dbReference>
<keyword evidence="6 12" id="KW-0698">rRNA processing</keyword>
<evidence type="ECO:0000256" key="11">
    <source>
        <dbReference type="ARBA" id="ARBA00047944"/>
    </source>
</evidence>
<dbReference type="InterPro" id="IPR029028">
    <property type="entry name" value="Alpha/beta_knot_MTases"/>
</dbReference>
<evidence type="ECO:0000313" key="15">
    <source>
        <dbReference type="EMBL" id="ODB95307.1"/>
    </source>
</evidence>
<comment type="similarity">
    <text evidence="2 12">Belongs to the RNA methyltransferase RsmE family.</text>
</comment>
<evidence type="ECO:0000256" key="2">
    <source>
        <dbReference type="ARBA" id="ARBA00005528"/>
    </source>
</evidence>
<feature type="domain" description="Ribosomal RNA small subunit methyltransferase E methyltransferase" evidence="13">
    <location>
        <begin position="75"/>
        <end position="236"/>
    </location>
</feature>